<dbReference type="Proteomes" id="UP000245667">
    <property type="component" value="Unassembled WGS sequence"/>
</dbReference>
<dbReference type="NCBIfam" id="TIGR00778">
    <property type="entry name" value="ahpD_dom"/>
    <property type="match status" value="1"/>
</dbReference>
<dbReference type="SUPFAM" id="SSF69118">
    <property type="entry name" value="AhpD-like"/>
    <property type="match status" value="1"/>
</dbReference>
<dbReference type="InterPro" id="IPR029032">
    <property type="entry name" value="AhpD-like"/>
</dbReference>
<keyword evidence="1" id="KW-0472">Membrane</keyword>
<keyword evidence="4" id="KW-0575">Peroxidase</keyword>
<keyword evidence="6" id="KW-1185">Reference proteome</keyword>
<dbReference type="GO" id="GO:0051920">
    <property type="term" value="F:peroxiredoxin activity"/>
    <property type="evidence" value="ECO:0007669"/>
    <property type="project" value="InterPro"/>
</dbReference>
<evidence type="ECO:0000313" key="4">
    <source>
        <dbReference type="EMBL" id="PWK21743.1"/>
    </source>
</evidence>
<dbReference type="OrthoDB" id="9801997at2"/>
<evidence type="ECO:0000259" key="2">
    <source>
        <dbReference type="Pfam" id="PF02627"/>
    </source>
</evidence>
<keyword evidence="1" id="KW-1133">Transmembrane helix</keyword>
<evidence type="ECO:0000313" key="3">
    <source>
        <dbReference type="EMBL" id="MBD1262053.1"/>
    </source>
</evidence>
<evidence type="ECO:0000313" key="5">
    <source>
        <dbReference type="Proteomes" id="UP000245667"/>
    </source>
</evidence>
<dbReference type="EMBL" id="JACWLN010000008">
    <property type="protein sequence ID" value="MBD1262053.1"/>
    <property type="molecule type" value="Genomic_DNA"/>
</dbReference>
<keyword evidence="1" id="KW-0812">Transmembrane</keyword>
<dbReference type="Gene3D" id="1.20.1290.10">
    <property type="entry name" value="AhpD-like"/>
    <property type="match status" value="1"/>
</dbReference>
<reference evidence="4 5" key="1">
    <citation type="submission" date="2018-05" db="EMBL/GenBank/DDBJ databases">
        <title>Genomic Encyclopedia of Archaeal and Bacterial Type Strains, Phase II (KMG-II): from individual species to whole genera.</title>
        <authorList>
            <person name="Goeker M."/>
        </authorList>
    </citation>
    <scope>NUCLEOTIDE SEQUENCE [LARGE SCALE GENOMIC DNA]</scope>
    <source>
        <strain evidence="4 5">DSM 23514</strain>
    </source>
</reference>
<dbReference type="AlphaFoldDB" id="A0A316DYY7"/>
<dbReference type="Pfam" id="PF02627">
    <property type="entry name" value="CMD"/>
    <property type="match status" value="1"/>
</dbReference>
<dbReference type="Proteomes" id="UP000651837">
    <property type="component" value="Unassembled WGS sequence"/>
</dbReference>
<reference evidence="3 6" key="2">
    <citation type="submission" date="2020-07" db="EMBL/GenBank/DDBJ databases">
        <title>The draft genome sequence of Maribacter polysiphoniae KCTC 22021.</title>
        <authorList>
            <person name="Mu L."/>
        </authorList>
    </citation>
    <scope>NUCLEOTIDE SEQUENCE [LARGE SCALE GENOMIC DNA]</scope>
    <source>
        <strain evidence="3 6">KCTC 22021</strain>
    </source>
</reference>
<protein>
    <submittedName>
        <fullName evidence="4">AhpD family alkylhydroperoxidase</fullName>
    </submittedName>
    <submittedName>
        <fullName evidence="3">Carboxymuconolactone decarboxylase family protein</fullName>
    </submittedName>
</protein>
<name>A0A316DYY7_9FLAO</name>
<comment type="caution">
    <text evidence="4">The sequence shown here is derived from an EMBL/GenBank/DDBJ whole genome shotgun (WGS) entry which is preliminary data.</text>
</comment>
<keyword evidence="4" id="KW-0560">Oxidoreductase</keyword>
<feature type="transmembrane region" description="Helical" evidence="1">
    <location>
        <begin position="170"/>
        <end position="187"/>
    </location>
</feature>
<evidence type="ECO:0000256" key="1">
    <source>
        <dbReference type="SAM" id="Phobius"/>
    </source>
</evidence>
<dbReference type="InterPro" id="IPR004675">
    <property type="entry name" value="AhpD_core"/>
</dbReference>
<feature type="domain" description="Carboxymuconolactone decarboxylase-like" evidence="2">
    <location>
        <begin position="33"/>
        <end position="82"/>
    </location>
</feature>
<proteinExistence type="predicted"/>
<accession>A0A316DYY7</accession>
<evidence type="ECO:0000313" key="6">
    <source>
        <dbReference type="Proteomes" id="UP000651837"/>
    </source>
</evidence>
<gene>
    <name evidence="3" type="ORF">HZY62_15735</name>
    <name evidence="4" type="ORF">LX92_03523</name>
</gene>
<dbReference type="InterPro" id="IPR003779">
    <property type="entry name" value="CMD-like"/>
</dbReference>
<sequence length="207" mass="23626">MESNKLKAKIFTTSTFYRHLKIVIANFSDVLKSRKTGNVNKAFRSKIMLAVTHVNGCRYCNYFHTKNAIDAGTSEDELKSMLNGEFGEIGSDESVALLFAQHYAYTDGYPDKKTYVKFVEHYGNQKAADIMAMIRLIMVGNIHGIALDALQSRLKGRKMEGSKFKHEMGIFFGIFVMIPLAIVQVWFEKIFLKGTHMKLKGMHFIHR</sequence>
<dbReference type="RefSeq" id="WP_109653388.1">
    <property type="nucleotide sequence ID" value="NZ_JACWLN010000008.1"/>
</dbReference>
<dbReference type="EMBL" id="QGGQ01000010">
    <property type="protein sequence ID" value="PWK21743.1"/>
    <property type="molecule type" value="Genomic_DNA"/>
</dbReference>
<organism evidence="4 5">
    <name type="scientific">Maribacter polysiphoniae</name>
    <dbReference type="NCBI Taxonomy" id="429344"/>
    <lineage>
        <taxon>Bacteria</taxon>
        <taxon>Pseudomonadati</taxon>
        <taxon>Bacteroidota</taxon>
        <taxon>Flavobacteriia</taxon>
        <taxon>Flavobacteriales</taxon>
        <taxon>Flavobacteriaceae</taxon>
        <taxon>Maribacter</taxon>
    </lineage>
</organism>